<dbReference type="EMBL" id="SDOV01000005">
    <property type="protein sequence ID" value="KAH7640946.1"/>
    <property type="molecule type" value="Genomic_DNA"/>
</dbReference>
<dbReference type="GO" id="GO:0005739">
    <property type="term" value="C:mitochondrion"/>
    <property type="evidence" value="ECO:0007669"/>
    <property type="project" value="TreeGrafter"/>
</dbReference>
<dbReference type="AlphaFoldDB" id="A0A9D4NXQ0"/>
<dbReference type="PANTHER" id="PTHR46520:SF1">
    <property type="entry name" value="SERINE BETA-LACTAMASE-LIKE PROTEIN LACTB, MITOCHONDRIAL"/>
    <property type="match status" value="1"/>
</dbReference>
<proteinExistence type="predicted"/>
<dbReference type="GO" id="GO:0006508">
    <property type="term" value="P:proteolysis"/>
    <property type="evidence" value="ECO:0007669"/>
    <property type="project" value="TreeGrafter"/>
</dbReference>
<protein>
    <recommendedName>
        <fullName evidence="2">Beta-lactamase-related domain-containing protein</fullName>
    </recommendedName>
</protein>
<dbReference type="InterPro" id="IPR012338">
    <property type="entry name" value="Beta-lactam/transpept-like"/>
</dbReference>
<reference evidence="3" key="1">
    <citation type="submission" date="2020-06" db="EMBL/GenBank/DDBJ databases">
        <authorList>
            <person name="Ji K."/>
            <person name="Li J."/>
        </authorList>
    </citation>
    <scope>NUCLEOTIDE SEQUENCE</scope>
    <source>
        <strain evidence="3">JKM2019</strain>
        <tissue evidence="3">Whole body</tissue>
    </source>
</reference>
<feature type="signal peptide" evidence="1">
    <location>
        <begin position="1"/>
        <end position="27"/>
    </location>
</feature>
<evidence type="ECO:0000313" key="3">
    <source>
        <dbReference type="EMBL" id="KAH7640946.1"/>
    </source>
</evidence>
<evidence type="ECO:0000259" key="2">
    <source>
        <dbReference type="Pfam" id="PF00144"/>
    </source>
</evidence>
<dbReference type="Proteomes" id="UP000828236">
    <property type="component" value="Unassembled WGS sequence"/>
</dbReference>
<gene>
    <name evidence="3" type="ORF">HUG17_8415</name>
</gene>
<dbReference type="InterPro" id="IPR052794">
    <property type="entry name" value="Mito_Ser_Protease_LACTB"/>
</dbReference>
<sequence length="378" mass="42945">MIRIQWNYLVLLLLLLIVAIICDQSFTTTILNEPPYKLIQSSSSSSILAERNFFGKNFTTIKEAIDDGENFIEQTIGKLGLPSLVFGLAHRGRLIYNHSWAYIGRLVDQGRLTYNTTVNEILKYFPNKQWQNKTVNLTIGQLLSHTAGTRKTNLNDFDDIVKNIDSQSTIVRKFANDPLMFEPGTDWSYSNYGFQILGSIIETMENKSFSVVMNNFLRQYGLNNSVVETNDLILSNRARYFRRMDVTNYVDHRLIPTSKLDDSLIYEGYYAAGGILSTVGDLLKWGQLMLDAFNGRPESTILKSETVKTMWKSHSKNLSDIGAPGSGQHYGYGWFISNLTNSENSILQYKDYIWHSGGLTGTSTMLMIQPKVNSWVLL</sequence>
<comment type="caution">
    <text evidence="3">The sequence shown here is derived from an EMBL/GenBank/DDBJ whole genome shotgun (WGS) entry which is preliminary data.</text>
</comment>
<name>A0A9D4NXQ0_DERFA</name>
<dbReference type="SUPFAM" id="SSF56601">
    <property type="entry name" value="beta-lactamase/transpeptidase-like"/>
    <property type="match status" value="1"/>
</dbReference>
<feature type="domain" description="Beta-lactamase-related" evidence="2">
    <location>
        <begin position="103"/>
        <end position="373"/>
    </location>
</feature>
<evidence type="ECO:0000256" key="1">
    <source>
        <dbReference type="SAM" id="SignalP"/>
    </source>
</evidence>
<dbReference type="Gene3D" id="3.40.710.10">
    <property type="entry name" value="DD-peptidase/beta-lactamase superfamily"/>
    <property type="match status" value="1"/>
</dbReference>
<organism evidence="3">
    <name type="scientific">Dermatophagoides farinae</name>
    <name type="common">American house dust mite</name>
    <dbReference type="NCBI Taxonomy" id="6954"/>
    <lineage>
        <taxon>Eukaryota</taxon>
        <taxon>Metazoa</taxon>
        <taxon>Ecdysozoa</taxon>
        <taxon>Arthropoda</taxon>
        <taxon>Chelicerata</taxon>
        <taxon>Arachnida</taxon>
        <taxon>Acari</taxon>
        <taxon>Acariformes</taxon>
        <taxon>Sarcoptiformes</taxon>
        <taxon>Astigmata</taxon>
        <taxon>Psoroptidia</taxon>
        <taxon>Analgoidea</taxon>
        <taxon>Pyroglyphidae</taxon>
        <taxon>Dermatophagoidinae</taxon>
        <taxon>Dermatophagoides</taxon>
    </lineage>
</organism>
<accession>A0A9D4NXQ0</accession>
<dbReference type="GO" id="GO:0019216">
    <property type="term" value="P:regulation of lipid metabolic process"/>
    <property type="evidence" value="ECO:0007669"/>
    <property type="project" value="TreeGrafter"/>
</dbReference>
<keyword evidence="1" id="KW-0732">Signal</keyword>
<feature type="chain" id="PRO_5038713055" description="Beta-lactamase-related domain-containing protein" evidence="1">
    <location>
        <begin position="28"/>
        <end position="378"/>
    </location>
</feature>
<dbReference type="Pfam" id="PF00144">
    <property type="entry name" value="Beta-lactamase"/>
    <property type="match status" value="1"/>
</dbReference>
<dbReference type="PANTHER" id="PTHR46520">
    <property type="entry name" value="SERINE BETA-LACTAMASE-LIKE PROTEIN LACTB, MITOCHONDRIAL"/>
    <property type="match status" value="1"/>
</dbReference>
<dbReference type="InterPro" id="IPR001466">
    <property type="entry name" value="Beta-lactam-related"/>
</dbReference>
<reference evidence="3" key="2">
    <citation type="journal article" date="2021" name="World Allergy Organ. J.">
        <title>Chromosome-level assembly of Dermatophagoides farinae genome and transcriptome reveals two novel allergens Der f 37 and Der f 39.</title>
        <authorList>
            <person name="Chen J."/>
            <person name="Cai Z."/>
            <person name="Fan D."/>
            <person name="Hu J."/>
            <person name="Hou Y."/>
            <person name="He Y."/>
            <person name="Zhang Z."/>
            <person name="Zhao Z."/>
            <person name="Gao P."/>
            <person name="Hu W."/>
            <person name="Sun J."/>
            <person name="Li J."/>
            <person name="Ji K."/>
        </authorList>
    </citation>
    <scope>NUCLEOTIDE SEQUENCE</scope>
    <source>
        <strain evidence="3">JKM2019</strain>
    </source>
</reference>
<dbReference type="GO" id="GO:0008233">
    <property type="term" value="F:peptidase activity"/>
    <property type="evidence" value="ECO:0007669"/>
    <property type="project" value="TreeGrafter"/>
</dbReference>